<dbReference type="InterPro" id="IPR013766">
    <property type="entry name" value="Thioredoxin_domain"/>
</dbReference>
<accession>A0A1Q5PKS4</accession>
<dbReference type="InterPro" id="IPR036249">
    <property type="entry name" value="Thioredoxin-like_sf"/>
</dbReference>
<dbReference type="AlphaFoldDB" id="A0A1Q5PKS4"/>
<feature type="region of interest" description="Disordered" evidence="1">
    <location>
        <begin position="22"/>
        <end position="53"/>
    </location>
</feature>
<feature type="compositionally biased region" description="Polar residues" evidence="1">
    <location>
        <begin position="28"/>
        <end position="42"/>
    </location>
</feature>
<proteinExistence type="predicted"/>
<evidence type="ECO:0000313" key="4">
    <source>
        <dbReference type="Proteomes" id="UP000186785"/>
    </source>
</evidence>
<organism evidence="3 4">
    <name type="scientific">Boudabousia liubingyangii</name>
    <dbReference type="NCBI Taxonomy" id="1921764"/>
    <lineage>
        <taxon>Bacteria</taxon>
        <taxon>Bacillati</taxon>
        <taxon>Actinomycetota</taxon>
        <taxon>Actinomycetes</taxon>
        <taxon>Actinomycetales</taxon>
        <taxon>Actinomycetaceae</taxon>
        <taxon>Boudabousia</taxon>
    </lineage>
</organism>
<evidence type="ECO:0000259" key="2">
    <source>
        <dbReference type="PROSITE" id="PS51352"/>
    </source>
</evidence>
<comment type="caution">
    <text evidence="3">The sequence shown here is derived from an EMBL/GenBank/DDBJ whole genome shotgun (WGS) entry which is preliminary data.</text>
</comment>
<evidence type="ECO:0000256" key="1">
    <source>
        <dbReference type="SAM" id="MobiDB-lite"/>
    </source>
</evidence>
<reference evidence="3 4" key="1">
    <citation type="submission" date="2016-11" db="EMBL/GenBank/DDBJ databases">
        <title>Actinomyces gypaetusis sp. nov. isolated from the vulture Gypaetus barbatus in Qinghai Tibet Plateau China.</title>
        <authorList>
            <person name="Meng X."/>
        </authorList>
    </citation>
    <scope>NUCLEOTIDE SEQUENCE [LARGE SCALE GENOMIC DNA]</scope>
    <source>
        <strain evidence="3 4">VUL4_2</strain>
    </source>
</reference>
<gene>
    <name evidence="3" type="ORF">BSR29_06335</name>
</gene>
<sequence>MAEQPEKQEIANAYGAVDLANLGGANPPVSSTESANPNNANAGQDGKALPGIGSVPVTEGEFQQVAQLSKQVPVVLVFVDEDPISKQALAVLEAAEKQANRRFLLGKVEGANNPRLIQAFGIKDYPTVFALVNERPVPLYAGSPEPQQVEQVLMQLLQMCEQNGINGQVQAPDDQEIAKEPEEYAEPKRLAEAGDLAGALAAWEHVVTIRPQDQEAKRQLAGAKLALRAASESEDPLAQIDERFKSGQIDDAFNELLTLVATQEEPLKSAAKDRLVEYFTILGAGDARVKNARARLASLLF</sequence>
<protein>
    <recommendedName>
        <fullName evidence="2">Thioredoxin domain-containing protein</fullName>
    </recommendedName>
</protein>
<dbReference type="EMBL" id="MQSV01000004">
    <property type="protein sequence ID" value="OKL47232.1"/>
    <property type="molecule type" value="Genomic_DNA"/>
</dbReference>
<dbReference type="Gene3D" id="3.40.30.10">
    <property type="entry name" value="Glutaredoxin"/>
    <property type="match status" value="1"/>
</dbReference>
<keyword evidence="4" id="KW-1185">Reference proteome</keyword>
<name>A0A1Q5PKS4_9ACTO</name>
<dbReference type="Gene3D" id="1.25.40.10">
    <property type="entry name" value="Tetratricopeptide repeat domain"/>
    <property type="match status" value="1"/>
</dbReference>
<dbReference type="InterPro" id="IPR011990">
    <property type="entry name" value="TPR-like_helical_dom_sf"/>
</dbReference>
<dbReference type="PROSITE" id="PS51352">
    <property type="entry name" value="THIOREDOXIN_2"/>
    <property type="match status" value="1"/>
</dbReference>
<dbReference type="SUPFAM" id="SSF52833">
    <property type="entry name" value="Thioredoxin-like"/>
    <property type="match status" value="1"/>
</dbReference>
<dbReference type="STRING" id="1921764.BSR28_07945"/>
<dbReference type="RefSeq" id="WP_073709465.1">
    <property type="nucleotide sequence ID" value="NZ_MQSV01000004.1"/>
</dbReference>
<dbReference type="Pfam" id="PF14561">
    <property type="entry name" value="TPR_20"/>
    <property type="match status" value="1"/>
</dbReference>
<dbReference type="GO" id="GO:0006950">
    <property type="term" value="P:response to stress"/>
    <property type="evidence" value="ECO:0007669"/>
    <property type="project" value="UniProtKB-ARBA"/>
</dbReference>
<evidence type="ECO:0000313" key="3">
    <source>
        <dbReference type="EMBL" id="OKL47232.1"/>
    </source>
</evidence>
<dbReference type="OrthoDB" id="5181746at2"/>
<dbReference type="Proteomes" id="UP000186785">
    <property type="component" value="Unassembled WGS sequence"/>
</dbReference>
<feature type="domain" description="Thioredoxin" evidence="2">
    <location>
        <begin position="43"/>
        <end position="158"/>
    </location>
</feature>